<sequence>MTSFKSQPKRAGLDMIEKMKGNSMKCVKEIVEMEKLTDYTCNPEFEIEYKKFMAKKDVFMSNVSQNSMNILEDEIGGILEHCTKKAC</sequence>
<dbReference type="Proteomes" id="UP000583929">
    <property type="component" value="Unassembled WGS sequence"/>
</dbReference>
<dbReference type="EMBL" id="JAATIQ010000538">
    <property type="protein sequence ID" value="KAF4351973.1"/>
    <property type="molecule type" value="Genomic_DNA"/>
</dbReference>
<gene>
    <name evidence="1" type="ORF">G4B88_001095</name>
</gene>
<proteinExistence type="predicted"/>
<reference evidence="1 2" key="1">
    <citation type="journal article" date="2020" name="bioRxiv">
        <title>Sequence and annotation of 42 cannabis genomes reveals extensive copy number variation in cannabinoid synthesis and pathogen resistance genes.</title>
        <authorList>
            <person name="Mckernan K.J."/>
            <person name="Helbert Y."/>
            <person name="Kane L.T."/>
            <person name="Ebling H."/>
            <person name="Zhang L."/>
            <person name="Liu B."/>
            <person name="Eaton Z."/>
            <person name="Mclaughlin S."/>
            <person name="Kingan S."/>
            <person name="Baybayan P."/>
            <person name="Concepcion G."/>
            <person name="Jordan M."/>
            <person name="Riva A."/>
            <person name="Barbazuk W."/>
            <person name="Harkins T."/>
        </authorList>
    </citation>
    <scope>NUCLEOTIDE SEQUENCE [LARGE SCALE GENOMIC DNA]</scope>
    <source>
        <strain evidence="2">cv. Jamaican Lion 4</strain>
        <tissue evidence="1">Leaf</tissue>
    </source>
</reference>
<dbReference type="AlphaFoldDB" id="A0A7J6E0N2"/>
<name>A0A7J6E0N2_CANSA</name>
<evidence type="ECO:0000313" key="2">
    <source>
        <dbReference type="Proteomes" id="UP000583929"/>
    </source>
</evidence>
<accession>A0A803QF41</accession>
<evidence type="ECO:0000313" key="1">
    <source>
        <dbReference type="EMBL" id="KAF4351973.1"/>
    </source>
</evidence>
<organism evidence="1 2">
    <name type="scientific">Cannabis sativa</name>
    <name type="common">Hemp</name>
    <name type="synonym">Marijuana</name>
    <dbReference type="NCBI Taxonomy" id="3483"/>
    <lineage>
        <taxon>Eukaryota</taxon>
        <taxon>Viridiplantae</taxon>
        <taxon>Streptophyta</taxon>
        <taxon>Embryophyta</taxon>
        <taxon>Tracheophyta</taxon>
        <taxon>Spermatophyta</taxon>
        <taxon>Magnoliopsida</taxon>
        <taxon>eudicotyledons</taxon>
        <taxon>Gunneridae</taxon>
        <taxon>Pentapetalae</taxon>
        <taxon>rosids</taxon>
        <taxon>fabids</taxon>
        <taxon>Rosales</taxon>
        <taxon>Cannabaceae</taxon>
        <taxon>Cannabis</taxon>
    </lineage>
</organism>
<comment type="caution">
    <text evidence="1">The sequence shown here is derived from an EMBL/GenBank/DDBJ whole genome shotgun (WGS) entry which is preliminary data.</text>
</comment>
<protein>
    <submittedName>
        <fullName evidence="1">Uncharacterized protein</fullName>
    </submittedName>
</protein>
<keyword evidence="2" id="KW-1185">Reference proteome</keyword>
<accession>A0A7J6E0N2</accession>